<keyword evidence="1" id="KW-0812">Transmembrane</keyword>
<organism evidence="2 3">
    <name type="scientific">Pseudosulfitobacter koreensis</name>
    <dbReference type="NCBI Taxonomy" id="2968472"/>
    <lineage>
        <taxon>Bacteria</taxon>
        <taxon>Pseudomonadati</taxon>
        <taxon>Pseudomonadota</taxon>
        <taxon>Alphaproteobacteria</taxon>
        <taxon>Rhodobacterales</taxon>
        <taxon>Roseobacteraceae</taxon>
        <taxon>Pseudosulfitobacter</taxon>
    </lineage>
</organism>
<keyword evidence="1" id="KW-1133">Transmembrane helix</keyword>
<reference evidence="2" key="1">
    <citation type="submission" date="2022-07" db="EMBL/GenBank/DDBJ databases">
        <title>Pseudosulfitobacter sp. strain AP-MA-4, whole genome sequence.</title>
        <authorList>
            <person name="Jiang Y."/>
        </authorList>
    </citation>
    <scope>NUCLEOTIDE SEQUENCE</scope>
    <source>
        <strain evidence="2">AP-MA-4</strain>
    </source>
</reference>
<name>A0ABT1YZR4_9RHOB</name>
<evidence type="ECO:0000313" key="3">
    <source>
        <dbReference type="Proteomes" id="UP001165396"/>
    </source>
</evidence>
<proteinExistence type="predicted"/>
<keyword evidence="1" id="KW-0472">Membrane</keyword>
<gene>
    <name evidence="2" type="ORF">NTA49_07230</name>
</gene>
<comment type="caution">
    <text evidence="2">The sequence shown here is derived from an EMBL/GenBank/DDBJ whole genome shotgun (WGS) entry which is preliminary data.</text>
</comment>
<dbReference type="InterPro" id="IPR021737">
    <property type="entry name" value="Phage_phiKZ_Orf197"/>
</dbReference>
<evidence type="ECO:0000313" key="2">
    <source>
        <dbReference type="EMBL" id="MCR8826326.1"/>
    </source>
</evidence>
<keyword evidence="3" id="KW-1185">Reference proteome</keyword>
<feature type="transmembrane region" description="Helical" evidence="1">
    <location>
        <begin position="46"/>
        <end position="74"/>
    </location>
</feature>
<protein>
    <submittedName>
        <fullName evidence="2">DUF3307 domain-containing protein</fullName>
    </submittedName>
</protein>
<dbReference type="RefSeq" id="WP_258294015.1">
    <property type="nucleotide sequence ID" value="NZ_JANKJG010000004.1"/>
</dbReference>
<evidence type="ECO:0000256" key="1">
    <source>
        <dbReference type="SAM" id="Phobius"/>
    </source>
</evidence>
<sequence length="128" mass="14363">MTATTTSLLILLFLLQIKHMFADFFWQTPRMLADRGRYLHMGRAQHAGLHALSSALALLVVGVSVPVLVAIVLAEWVAHYHIDWAKGHWSDRSGHTPAEGAYWRAVGVDQALHQLTYLAMVWAWVAYA</sequence>
<dbReference type="EMBL" id="JANKJG010000004">
    <property type="protein sequence ID" value="MCR8826326.1"/>
    <property type="molecule type" value="Genomic_DNA"/>
</dbReference>
<accession>A0ABT1YZR4</accession>
<dbReference type="Proteomes" id="UP001165396">
    <property type="component" value="Unassembled WGS sequence"/>
</dbReference>
<dbReference type="Pfam" id="PF11750">
    <property type="entry name" value="DUF3307"/>
    <property type="match status" value="1"/>
</dbReference>